<accession>A0A9Q0XZQ7</accession>
<sequence length="3503" mass="385221">EHLELHVVRSAPGAGNVTVEWKIAGHRVEQNFENISGTIFFLEGSLNATFSIHLLDDHVPEEKEEYQVILWNIRTEGVTSTGAAILDSQGDEAVLTVEASDEPHGVLNFASSSRVVLVQEGNHTIQLFINREFGSLGVINVTYTTVPGFLGLRNQTERRSAEPGVDYLPVSGSLLLGEGETSTTINVTILEDNIPEMQEFFLVNLTSVELIIQASTLFSPRLDVDGLAAQIIIDANDGARGVIGWPNRNIETHELDGSLTLMVFRDRGSYGNASLFLYAQNLEAQQGLDFNVSSRTLFFADGERYKYVEVTIIDDEIPERDEKFQLILTNPSLGLELGENTTATVTILANDDGYGVLSFNNSEHFFLREQTAVHLMESVAVLTIIREHPQGLFGTVTVQYLVREINSSEASVDLTPSEGYIVLEDGVRFKTLHITAVLDAEPEMDEQFIVTLFNPTGGARLGKRVETFITVLQNQAPLGLFSICPVSNRTTSLIVEESNITVYLKVSRSNGVNTSVSVEWETISDTAFGIKGGLSVLSILQRFVEEPIASWCFFSMGDFIYGIKLLQTHPALKSSIYQWRGVFVPVEEFSIEDPHCCIAFQINGSSYIVVTHGGTKQQRHSNHTIFILTPGFHLQQIQSISAPASSDIKYFSLDHSHYLIIASCAPESNSLQIFLWSYGMFVFHHQLSVNGVLSVDLFLRAATVYLVTVPSDPTKPPILYQWSNEKFRKFHEVSISGTTQVKALISGSDIYLIFAKESNSTCDVFLWETGQPSFRHFQSISTRAINEIHTFFPSSGLAHILFVSKYNSAVYSWNPEINQFSLLLEAPSANHVTTVNVRSLNSNKSLIVLTGDSYSYAYELTAISNQSDFIPSSGELIFEPGDKEAVIAVNIFDDAVPEEEEFFRVSLKNPKGGAEIGTNGYVTIIIPSNDDAHGIIGFAQNSLFKHVEELERDTLITLNIERLISSYGRVTVQWEATGSINDIFPTSGVTTFSEGQALTTITLTVLADVIPEAAETVVITLTHVSTVGVQDPNNGATIDQNRAKAILRILPSDSPYGVVGWHADSLLVKVAEPEDESAIVTLHILREQGFVGDISIQLTPQPVFTLPLVNRAMENEDYRLESKTVVMAENATIVPVTVVILPDIVPELQERFVLNISSVKLLDSSLTGGQPTVKRLGLEIAEIIIEENDDPRGMFHFSVIKDVSGTVAGFEVPPPDNVLKLPVAREAGKFGAVNLFWEATPITASLEDFTPSFGNLSFADGQEAGVIEITIIDDDIVEFLEIFNVTLLRVTGGAILGEDVQVTVTIPPNDSPVGVFGFEEREVKIKEPQSTNDPAANVFLTVNRSPGGRGEVRILWILEEAAKYDLTPLNGTLLFAELESQKTIVLHAIQDGLLEGDESYIVQLVSTDNTEISPINGMATIMILGDQGASGIVGIAPSSTYVLIGEPIGKYNGTAFIGIVRGPGILGELTISWNITPPEKKEFVEISGTLTMKDRQSAAVVLIQAVDDHLPEERCYYQFHLTGISDGGVINESASTANITMAASDLPYGLFAFSQELLQTTEEEKWANVTVVRSQGYYGHVHLWYQTLNGTAVEGMDFSVTSGQLTFEPNVTIQTINTEILDDDIPEGPEEFSVEITKVALVGSGFDFTIKENGLQIDQPPETGNASVMRIIISKSDNAEGIIEFDPLYTSLQVEEDVGIILIPVVRKRGTYGYVTADFITRNISALPDGVDYSVENNSVIFHHGQNQSFISVLIIDDDDRENAEQFEIQFISASGGAVLGLHLVAQVTIAKSDSPHGIVRFLNQSQIILPNPNVSLTLSLVLERIGGLIGDSQINWEILGPNSNIVLPALNSDIGHPVSGSFYFEEAEGGLRIIKLEIFPHEEVEVQETFSIRLTAVKGETEVDPKAANITLIIQKFGDPNGIVQFAPESLTPKYYEEPSADEGPLSIILSIKRIQGTMGNITVHWKLQSDSDTTEDFLTTAGFVVIPDQQRTTEIVISLLPDNVPELDEHYTVQVTSVEGGADVDRERSLSRFTVFANDDPYGVFALYSEKQSVFIKEDLSRSIQINVTRHAGTFADVIVEYQISSSNGQSVVTEANAVGQLQIKASSAYGVKTVPIHPKVFLSLGLNITLELKGVTLFNVSANIVPKILETAKSVSLQIPGEAANSQVAFDSVILKLTNITAGTTQALIIRKGVYGPISVTWSSGYPPGLIPEFVHPGNITPASGTVTFSHGEPSKAISLHLVPNASCPEAFAVHLSAVHSNVSGGAELSSSFIVAEIEPMGIFQFAPSSRNILAREEEQMVRLHVQRLFGYQSNLTTLFYQTIAGSAKPSEDFQPVHNGELAFGPLQVDAAFEIIIMDDNISEGDEIFFVNLTSVEVVAPQLFDMSWNPRLNPEFSVASVTLLASDIHHGILSLGPSVTYVEEDTNNSASNMVLIHIRRTQGFTGNISVLVTTFGAINAQRATGAFPLEVVSGIADLTWATEGLDFEEVALSVSLLDGERESHVSVKIIDDDEPEGQEFFYVVLSDPEGGAQITEVIHEYGFTSFATIIIKGNRSDLHNGILGFSAEAQNGLQLDEDSEKREVHLIVTRQPNRAFEDVEVSWRVTFNRTSVDLQKNGTDLANELIAVVGVATCKAGQTQCVISLEIKPDNVHEFETHFFVELYEVGAGAVLNSSARFAYIIVPESDFPRGLIYFAVGSRLAVALKKTTLISLQVVRESSTAFASSVDYRTQELMRPEALGRIIISPAISGQDFIQSEGTLLFEPGQRNAVLDVTLTPKTLSLNPFPKRFQVMLFNPSGGARVDDLYGMANITIVSDSNSQAVWGLADQLYQPIDDTILNKVLQYLNIKVVTESTEEQLAAVMHIIDKIISESEQQPLTDKNRILLYEILCALINPKRKDTRGYIFLADITEKFAFSLPVGEECGSQGERGKTILDHCPYIVIMAHHWYPQQINGHRFDGKDSDFIRVPERLLDVSTSAHFKEDGCRFIQVTEYSSQQWFTTGDKGTALKNKIFSLSLKPQIPFLLEEDNMVTYRIYSTEGQIVPHKSLCLLWNQNAESWLSDSQFCKVMDDSSDYVECSCSHMSIYAAYAQRDSLSSYNEAFFSSGFICISGFILAVSSHFFCTRSTMFAAKLLTHMMVACLGTQVSFLASAYTSQQLSEESCSALGSLTHYLYLCQFTWMLIQAVNFWYVLVMNDEHTDRRYLMFFLLGWGLPAFVVILLLIILKGIYHHNLSQIYGLVYNDLCFIPNIYAALFTAALIPLVCLVVVFVVFIHAYQVTPQWKAYDDVFRGRTNAAEIPLVLYLFALISITWLWGGLHMAYRHLWILVFFVIFNCLQGLYVFVVYFILHNQLCCPVKASYTVEMNGHTSSGSAFFTHGSGMPSAGAEISKSTQNLIAAMEEMPTDWERASLRPISQTSAVFKQSPQNGSAYTTAGGFSNSSLVADEESQEFDDLIFALKTGAGLHISDTESCHGSQDGSTMVNSQIVELRRIPIADTHL</sequence>
<dbReference type="GO" id="GO:0007166">
    <property type="term" value="P:cell surface receptor signaling pathway"/>
    <property type="evidence" value="ECO:0007669"/>
    <property type="project" value="InterPro"/>
</dbReference>
<comment type="subcellular location">
    <subcellularLocation>
        <location evidence="1">Membrane</location>
        <topology evidence="1">Multi-pass membrane protein</topology>
    </subcellularLocation>
</comment>
<dbReference type="FunFam" id="2.60.40.2030:FF:000046">
    <property type="entry name" value="Adhesion G protein-coupled receptor V1"/>
    <property type="match status" value="1"/>
</dbReference>
<evidence type="ECO:0000313" key="12">
    <source>
        <dbReference type="EMBL" id="KAJ7335780.1"/>
    </source>
</evidence>
<dbReference type="InterPro" id="IPR026919">
    <property type="entry name" value="ADGRV1"/>
</dbReference>
<feature type="transmembrane region" description="Helical" evidence="9">
    <location>
        <begin position="3304"/>
        <end position="3321"/>
    </location>
</feature>
<dbReference type="GO" id="GO:0005737">
    <property type="term" value="C:cytoplasm"/>
    <property type="evidence" value="ECO:0007669"/>
    <property type="project" value="TreeGrafter"/>
</dbReference>
<dbReference type="InterPro" id="IPR046338">
    <property type="entry name" value="GAIN_dom_sf"/>
</dbReference>
<dbReference type="GO" id="GO:0071277">
    <property type="term" value="P:cellular response to calcium ion"/>
    <property type="evidence" value="ECO:0007669"/>
    <property type="project" value="TreeGrafter"/>
</dbReference>
<keyword evidence="4" id="KW-0677">Repeat</keyword>
<dbReference type="FunFam" id="2.60.40.2030:FF:000048">
    <property type="entry name" value="Adhesion G-protein coupled receptor V1"/>
    <property type="match status" value="1"/>
</dbReference>
<protein>
    <recommendedName>
        <fullName evidence="14">GPR98 protein</fullName>
    </recommendedName>
</protein>
<dbReference type="SMART" id="SM00237">
    <property type="entry name" value="Calx_beta"/>
    <property type="match status" value="8"/>
</dbReference>
<comment type="caution">
    <text evidence="12">The sequence shown here is derived from an EMBL/GenBank/DDBJ whole genome shotgun (WGS) entry which is preliminary data.</text>
</comment>
<dbReference type="FunFam" id="2.60.40.2030:FF:000021">
    <property type="entry name" value="Adhesion G protein-coupled receptor V1"/>
    <property type="match status" value="1"/>
</dbReference>
<evidence type="ECO:0000256" key="6">
    <source>
        <dbReference type="ARBA" id="ARBA00022989"/>
    </source>
</evidence>
<dbReference type="PROSITE" id="PS50221">
    <property type="entry name" value="GAIN_B"/>
    <property type="match status" value="1"/>
</dbReference>
<dbReference type="Gene3D" id="2.60.220.50">
    <property type="match status" value="1"/>
</dbReference>
<dbReference type="Pfam" id="PF03160">
    <property type="entry name" value="Calx-beta"/>
    <property type="match status" value="16"/>
</dbReference>
<feature type="domain" description="GAIN-B" evidence="10">
    <location>
        <begin position="2942"/>
        <end position="3100"/>
    </location>
</feature>
<dbReference type="PROSITE" id="PS50261">
    <property type="entry name" value="G_PROTEIN_RECEP_F2_4"/>
    <property type="match status" value="1"/>
</dbReference>
<dbReference type="InterPro" id="IPR009039">
    <property type="entry name" value="EAR"/>
</dbReference>
<dbReference type="InterPro" id="IPR003644">
    <property type="entry name" value="Calx_beta"/>
</dbReference>
<evidence type="ECO:0000259" key="11">
    <source>
        <dbReference type="PROSITE" id="PS50261"/>
    </source>
</evidence>
<organism evidence="12 13">
    <name type="scientific">Phrynocephalus forsythii</name>
    <dbReference type="NCBI Taxonomy" id="171643"/>
    <lineage>
        <taxon>Eukaryota</taxon>
        <taxon>Metazoa</taxon>
        <taxon>Chordata</taxon>
        <taxon>Craniata</taxon>
        <taxon>Vertebrata</taxon>
        <taxon>Euteleostomi</taxon>
        <taxon>Lepidosauria</taxon>
        <taxon>Squamata</taxon>
        <taxon>Bifurcata</taxon>
        <taxon>Unidentata</taxon>
        <taxon>Episquamata</taxon>
        <taxon>Toxicofera</taxon>
        <taxon>Iguania</taxon>
        <taxon>Acrodonta</taxon>
        <taxon>Agamidae</taxon>
        <taxon>Agaminae</taxon>
        <taxon>Phrynocephalus</taxon>
    </lineage>
</organism>
<feature type="transmembrane region" description="Helical" evidence="9">
    <location>
        <begin position="3176"/>
        <end position="3196"/>
    </location>
</feature>
<evidence type="ECO:0000313" key="13">
    <source>
        <dbReference type="Proteomes" id="UP001142489"/>
    </source>
</evidence>
<evidence type="ECO:0000256" key="4">
    <source>
        <dbReference type="ARBA" id="ARBA00022737"/>
    </source>
</evidence>
<gene>
    <name evidence="12" type="ORF">JRQ81_013721</name>
</gene>
<evidence type="ECO:0000259" key="10">
    <source>
        <dbReference type="PROSITE" id="PS50221"/>
    </source>
</evidence>
<dbReference type="OrthoDB" id="2324346at2759"/>
<evidence type="ECO:0000256" key="5">
    <source>
        <dbReference type="ARBA" id="ARBA00022837"/>
    </source>
</evidence>
<dbReference type="FunFam" id="2.60.40.2030:FF:000007">
    <property type="entry name" value="Adhesion G-protein coupled receptor V1"/>
    <property type="match status" value="2"/>
</dbReference>
<feature type="transmembrane region" description="Helical" evidence="9">
    <location>
        <begin position="3253"/>
        <end position="3277"/>
    </location>
</feature>
<reference evidence="12" key="1">
    <citation type="journal article" date="2023" name="DNA Res.">
        <title>Chromosome-level genome assembly of Phrynocephalus forsythii using third-generation DNA sequencing and Hi-C analysis.</title>
        <authorList>
            <person name="Qi Y."/>
            <person name="Zhao W."/>
            <person name="Zhao Y."/>
            <person name="Niu C."/>
            <person name="Cao S."/>
            <person name="Zhang Y."/>
        </authorList>
    </citation>
    <scope>NUCLEOTIDE SEQUENCE</scope>
    <source>
        <tissue evidence="12">Muscle</tissue>
    </source>
</reference>
<evidence type="ECO:0000256" key="1">
    <source>
        <dbReference type="ARBA" id="ARBA00004141"/>
    </source>
</evidence>
<keyword evidence="13" id="KW-1185">Reference proteome</keyword>
<dbReference type="InterPro" id="IPR017981">
    <property type="entry name" value="GPCR_2-like_7TM"/>
</dbReference>
<dbReference type="InterPro" id="IPR057244">
    <property type="entry name" value="GAIN_B"/>
</dbReference>
<feature type="transmembrane region" description="Helical" evidence="9">
    <location>
        <begin position="3105"/>
        <end position="3125"/>
    </location>
</feature>
<dbReference type="FunFam" id="2.60.40.2030:FF:000017">
    <property type="entry name" value="Adhesion G protein-coupled receptor V1"/>
    <property type="match status" value="2"/>
</dbReference>
<dbReference type="InterPro" id="IPR000832">
    <property type="entry name" value="GPCR_2_secretin-like"/>
</dbReference>
<proteinExistence type="predicted"/>
<evidence type="ECO:0000256" key="7">
    <source>
        <dbReference type="ARBA" id="ARBA00023136"/>
    </source>
</evidence>
<keyword evidence="7 9" id="KW-0472">Membrane</keyword>
<keyword evidence="8" id="KW-1015">Disulfide bond</keyword>
<dbReference type="PANTHER" id="PTHR46682">
    <property type="entry name" value="ADHESION G-PROTEIN COUPLED RECEPTOR V1"/>
    <property type="match status" value="1"/>
</dbReference>
<feature type="transmembrane region" description="Helical" evidence="9">
    <location>
        <begin position="3208"/>
        <end position="3233"/>
    </location>
</feature>
<dbReference type="SUPFAM" id="SSF141072">
    <property type="entry name" value="CalX-like"/>
    <property type="match status" value="19"/>
</dbReference>
<evidence type="ECO:0000256" key="9">
    <source>
        <dbReference type="SAM" id="Phobius"/>
    </source>
</evidence>
<dbReference type="PROSITE" id="PS50912">
    <property type="entry name" value="EAR"/>
    <property type="match status" value="2"/>
</dbReference>
<dbReference type="FunFam" id="1.20.1070.10:FF:000178">
    <property type="entry name" value="Adhesion G-protein coupled receptor V1"/>
    <property type="match status" value="1"/>
</dbReference>
<feature type="domain" description="G-protein coupled receptors family 2 profile 2" evidence="11">
    <location>
        <begin position="3102"/>
        <end position="3353"/>
    </location>
</feature>
<keyword evidence="3" id="KW-0732">Signal</keyword>
<dbReference type="GO" id="GO:0010855">
    <property type="term" value="F:adenylate cyclase inhibitor activity"/>
    <property type="evidence" value="ECO:0007669"/>
    <property type="project" value="TreeGrafter"/>
</dbReference>
<dbReference type="FunFam" id="2.60.40.2030:FF:000031">
    <property type="entry name" value="Adhesion G protein-coupled receptor V1"/>
    <property type="match status" value="1"/>
</dbReference>
<evidence type="ECO:0000256" key="8">
    <source>
        <dbReference type="ARBA" id="ARBA00023157"/>
    </source>
</evidence>
<dbReference type="GO" id="GO:0016020">
    <property type="term" value="C:membrane"/>
    <property type="evidence" value="ECO:0007669"/>
    <property type="project" value="UniProtKB-SubCell"/>
</dbReference>
<keyword evidence="5" id="KW-0106">Calcium</keyword>
<feature type="non-terminal residue" evidence="12">
    <location>
        <position position="3503"/>
    </location>
</feature>
<evidence type="ECO:0008006" key="14">
    <source>
        <dbReference type="Google" id="ProtNLM"/>
    </source>
</evidence>
<dbReference type="Pfam" id="PF00002">
    <property type="entry name" value="7tm_2"/>
    <property type="match status" value="1"/>
</dbReference>
<evidence type="ECO:0000256" key="2">
    <source>
        <dbReference type="ARBA" id="ARBA00022692"/>
    </source>
</evidence>
<dbReference type="GO" id="GO:0032420">
    <property type="term" value="C:stereocilium"/>
    <property type="evidence" value="ECO:0007669"/>
    <property type="project" value="TreeGrafter"/>
</dbReference>
<evidence type="ECO:0000256" key="3">
    <source>
        <dbReference type="ARBA" id="ARBA00022729"/>
    </source>
</evidence>
<dbReference type="Gene3D" id="1.20.1070.10">
    <property type="entry name" value="Rhodopsin 7-helix transmembrane proteins"/>
    <property type="match status" value="1"/>
</dbReference>
<dbReference type="GO" id="GO:0007601">
    <property type="term" value="P:visual perception"/>
    <property type="evidence" value="ECO:0007669"/>
    <property type="project" value="TreeGrafter"/>
</dbReference>
<dbReference type="InterPro" id="IPR038081">
    <property type="entry name" value="CalX-like_sf"/>
</dbReference>
<keyword evidence="6 9" id="KW-1133">Transmembrane helix</keyword>
<dbReference type="GO" id="GO:0007605">
    <property type="term" value="P:sensory perception of sound"/>
    <property type="evidence" value="ECO:0007669"/>
    <property type="project" value="TreeGrafter"/>
</dbReference>
<name>A0A9Q0XZQ7_9SAUR</name>
<dbReference type="EMBL" id="JAPFRF010000004">
    <property type="protein sequence ID" value="KAJ7335780.1"/>
    <property type="molecule type" value="Genomic_DNA"/>
</dbReference>
<dbReference type="GO" id="GO:0001965">
    <property type="term" value="F:G-protein alpha-subunit binding"/>
    <property type="evidence" value="ECO:0007669"/>
    <property type="project" value="TreeGrafter"/>
</dbReference>
<keyword evidence="2 9" id="KW-0812">Transmembrane</keyword>
<dbReference type="Gene3D" id="2.60.40.2030">
    <property type="match status" value="17"/>
</dbReference>
<feature type="transmembrane region" description="Helical" evidence="9">
    <location>
        <begin position="3327"/>
        <end position="3352"/>
    </location>
</feature>
<feature type="transmembrane region" description="Helical" evidence="9">
    <location>
        <begin position="3137"/>
        <end position="3156"/>
    </location>
</feature>
<dbReference type="PANTHER" id="PTHR46682:SF1">
    <property type="entry name" value="ADHESION G-PROTEIN COUPLED RECEPTOR V1"/>
    <property type="match status" value="1"/>
</dbReference>
<dbReference type="GO" id="GO:0004930">
    <property type="term" value="F:G protein-coupled receptor activity"/>
    <property type="evidence" value="ECO:0007669"/>
    <property type="project" value="InterPro"/>
</dbReference>
<dbReference type="Proteomes" id="UP001142489">
    <property type="component" value="Unassembled WGS sequence"/>
</dbReference>